<reference evidence="3" key="1">
    <citation type="journal article" date="2021" name="G3 (Bethesda)">
        <title>Genome and transcriptome analysis of the beet armyworm Spodoptera exigua reveals targets for pest control. .</title>
        <authorList>
            <person name="Simon S."/>
            <person name="Breeschoten T."/>
            <person name="Jansen H.J."/>
            <person name="Dirks R.P."/>
            <person name="Schranz M.E."/>
            <person name="Ros V.I.D."/>
        </authorList>
    </citation>
    <scope>NUCLEOTIDE SEQUENCE</scope>
    <source>
        <strain evidence="3">TB_SE_WUR_2020</strain>
    </source>
</reference>
<keyword evidence="1" id="KW-0449">Lipoprotein</keyword>
<dbReference type="PROSITE" id="PS51365">
    <property type="entry name" value="RENAL_DIPEPTIDASE_2"/>
    <property type="match status" value="1"/>
</dbReference>
<dbReference type="Pfam" id="PF01244">
    <property type="entry name" value="Peptidase_M19"/>
    <property type="match status" value="1"/>
</dbReference>
<organism evidence="3 4">
    <name type="scientific">Spodoptera exigua</name>
    <name type="common">Beet armyworm</name>
    <name type="synonym">Noctua fulgens</name>
    <dbReference type="NCBI Taxonomy" id="7107"/>
    <lineage>
        <taxon>Eukaryota</taxon>
        <taxon>Metazoa</taxon>
        <taxon>Ecdysozoa</taxon>
        <taxon>Arthropoda</taxon>
        <taxon>Hexapoda</taxon>
        <taxon>Insecta</taxon>
        <taxon>Pterygota</taxon>
        <taxon>Neoptera</taxon>
        <taxon>Endopterygota</taxon>
        <taxon>Lepidoptera</taxon>
        <taxon>Glossata</taxon>
        <taxon>Ditrysia</taxon>
        <taxon>Noctuoidea</taxon>
        <taxon>Noctuidae</taxon>
        <taxon>Amphipyrinae</taxon>
        <taxon>Spodoptera</taxon>
    </lineage>
</organism>
<keyword evidence="2" id="KW-0472">Membrane</keyword>
<dbReference type="EC" id="3.4.13.19" evidence="1"/>
<dbReference type="Proteomes" id="UP000814243">
    <property type="component" value="Unassembled WGS sequence"/>
</dbReference>
<comment type="subunit">
    <text evidence="1">Homodimer; disulfide-linked.</text>
</comment>
<dbReference type="InterPro" id="IPR032466">
    <property type="entry name" value="Metal_Hydrolase"/>
</dbReference>
<dbReference type="GO" id="GO:0098552">
    <property type="term" value="C:side of membrane"/>
    <property type="evidence" value="ECO:0007669"/>
    <property type="project" value="UniProtKB-KW"/>
</dbReference>
<evidence type="ECO:0000313" key="3">
    <source>
        <dbReference type="EMBL" id="KAH9638331.1"/>
    </source>
</evidence>
<protein>
    <recommendedName>
        <fullName evidence="1">Dipeptidase</fullName>
        <ecNumber evidence="1">3.4.13.19</ecNumber>
    </recommendedName>
</protein>
<dbReference type="AlphaFoldDB" id="A0A922MKW0"/>
<keyword evidence="2" id="KW-0812">Transmembrane</keyword>
<comment type="catalytic activity">
    <reaction evidence="1">
        <text>an L-aminoacyl-L-amino acid + H2O = 2 an L-alpha-amino acid</text>
        <dbReference type="Rhea" id="RHEA:48940"/>
        <dbReference type="ChEBI" id="CHEBI:15377"/>
        <dbReference type="ChEBI" id="CHEBI:59869"/>
        <dbReference type="ChEBI" id="CHEBI:77460"/>
        <dbReference type="EC" id="3.4.13.19"/>
    </reaction>
</comment>
<dbReference type="SUPFAM" id="SSF51556">
    <property type="entry name" value="Metallo-dependent hydrolases"/>
    <property type="match status" value="1"/>
</dbReference>
<dbReference type="InterPro" id="IPR008257">
    <property type="entry name" value="Pept_M19"/>
</dbReference>
<keyword evidence="1" id="KW-0224">Dipeptidase</keyword>
<feature type="transmembrane region" description="Helical" evidence="2">
    <location>
        <begin position="258"/>
        <end position="277"/>
    </location>
</feature>
<evidence type="ECO:0000313" key="4">
    <source>
        <dbReference type="Proteomes" id="UP000814243"/>
    </source>
</evidence>
<name>A0A922MKW0_SPOEX</name>
<keyword evidence="1" id="KW-0336">GPI-anchor</keyword>
<gene>
    <name evidence="3" type="ORF">HF086_006511</name>
</gene>
<keyword evidence="1" id="KW-0482">Metalloprotease</keyword>
<keyword evidence="1" id="KW-0325">Glycoprotein</keyword>
<dbReference type="EMBL" id="JACEFF010000402">
    <property type="protein sequence ID" value="KAH9638331.1"/>
    <property type="molecule type" value="Genomic_DNA"/>
</dbReference>
<dbReference type="Gene3D" id="3.20.20.140">
    <property type="entry name" value="Metal-dependent hydrolases"/>
    <property type="match status" value="1"/>
</dbReference>
<comment type="caution">
    <text evidence="3">The sequence shown here is derived from an EMBL/GenBank/DDBJ whole genome shotgun (WGS) entry which is preliminary data.</text>
</comment>
<keyword evidence="2" id="KW-1133">Transmembrane helix</keyword>
<keyword evidence="1" id="KW-0479">Metal-binding</keyword>
<comment type="subcellular location">
    <subcellularLocation>
        <location evidence="1">Membrane</location>
        <topology evidence="1">Lipid-anchor</topology>
        <topology evidence="1">GPI-anchor</topology>
    </subcellularLocation>
</comment>
<comment type="similarity">
    <text evidence="1">Belongs to the metallo-dependent hydrolases superfamily. Peptidase M19 family.</text>
</comment>
<dbReference type="GO" id="GO:0006508">
    <property type="term" value="P:proteolysis"/>
    <property type="evidence" value="ECO:0007669"/>
    <property type="project" value="UniProtKB-KW"/>
</dbReference>
<keyword evidence="1" id="KW-0378">Hydrolase</keyword>
<dbReference type="PANTHER" id="PTHR10443">
    <property type="entry name" value="MICROSOMAL DIPEPTIDASE"/>
    <property type="match status" value="1"/>
</dbReference>
<sequence>MNRLGMIVDLSHVGENTTRAAIRLSRAPVVFTHSSVYSLCNHKRNVPDDIIHSLKENGGIIMVNFFPDFVKCAPNATISDVAEHFHYIKRMVGADYVGIGGDFDGVNRVPRGLEDVSRYPELFAELLRSGQWTVQELKNLAGLNMLRVMRQVEKILEYNYSFNKPTCNCQLVSLLNHLYPTSTKLNTTLYGDPAIFDQYQEIRVNSKNKDSETKIKNLEEITMGKTYSKEEVVIAQNGNGEASASTTQHMPKSTSTELILLITIVVCASVAVVYFVLKKCRTYAVNTLRRELNAANLNDVARIHLNP</sequence>
<keyword evidence="1" id="KW-0862">Zinc</keyword>
<dbReference type="GO" id="GO:0070573">
    <property type="term" value="F:metallodipeptidase activity"/>
    <property type="evidence" value="ECO:0007669"/>
    <property type="project" value="InterPro"/>
</dbReference>
<keyword evidence="1" id="KW-0645">Protease</keyword>
<dbReference type="PANTHER" id="PTHR10443:SF12">
    <property type="entry name" value="DIPEPTIDASE"/>
    <property type="match status" value="1"/>
</dbReference>
<comment type="cofactor">
    <cofactor evidence="1">
        <name>Zn(2+)</name>
        <dbReference type="ChEBI" id="CHEBI:29105"/>
    </cofactor>
</comment>
<keyword evidence="1" id="KW-1015">Disulfide bond</keyword>
<proteinExistence type="inferred from homology"/>
<evidence type="ECO:0000256" key="2">
    <source>
        <dbReference type="SAM" id="Phobius"/>
    </source>
</evidence>
<dbReference type="GO" id="GO:0046872">
    <property type="term" value="F:metal ion binding"/>
    <property type="evidence" value="ECO:0007669"/>
    <property type="project" value="UniProtKB-UniRule"/>
</dbReference>
<accession>A0A922MKW0</accession>
<evidence type="ECO:0000256" key="1">
    <source>
        <dbReference type="RuleBase" id="RU341113"/>
    </source>
</evidence>